<sequence>ISTISNGSLGRALLTFFFEHSIFAVAFKFAQNHSQEGTSLVEVRSKRIDVFLVNPWYSNLG</sequence>
<protein>
    <submittedName>
        <fullName evidence="1">Uncharacterized protein</fullName>
    </submittedName>
</protein>
<gene>
    <name evidence="1" type="ORF">GIB67_015512</name>
</gene>
<proteinExistence type="predicted"/>
<reference evidence="1 2" key="1">
    <citation type="journal article" date="2020" name="IScience">
        <title>Genome Sequencing of the Endangered Kingdonia uniflora (Circaeasteraceae, Ranunculales) Reveals Potential Mechanisms of Evolutionary Specialization.</title>
        <authorList>
            <person name="Sun Y."/>
            <person name="Deng T."/>
            <person name="Zhang A."/>
            <person name="Moore M.J."/>
            <person name="Landis J.B."/>
            <person name="Lin N."/>
            <person name="Zhang H."/>
            <person name="Zhang X."/>
            <person name="Huang J."/>
            <person name="Zhang X."/>
            <person name="Sun H."/>
            <person name="Wang H."/>
        </authorList>
    </citation>
    <scope>NUCLEOTIDE SEQUENCE [LARGE SCALE GENOMIC DNA]</scope>
    <source>
        <strain evidence="1">TB1705</strain>
        <tissue evidence="1">Leaf</tissue>
    </source>
</reference>
<organism evidence="1 2">
    <name type="scientific">Kingdonia uniflora</name>
    <dbReference type="NCBI Taxonomy" id="39325"/>
    <lineage>
        <taxon>Eukaryota</taxon>
        <taxon>Viridiplantae</taxon>
        <taxon>Streptophyta</taxon>
        <taxon>Embryophyta</taxon>
        <taxon>Tracheophyta</taxon>
        <taxon>Spermatophyta</taxon>
        <taxon>Magnoliopsida</taxon>
        <taxon>Ranunculales</taxon>
        <taxon>Circaeasteraceae</taxon>
        <taxon>Kingdonia</taxon>
    </lineage>
</organism>
<feature type="non-terminal residue" evidence="1">
    <location>
        <position position="1"/>
    </location>
</feature>
<evidence type="ECO:0000313" key="2">
    <source>
        <dbReference type="Proteomes" id="UP000541444"/>
    </source>
</evidence>
<dbReference type="Proteomes" id="UP000541444">
    <property type="component" value="Unassembled WGS sequence"/>
</dbReference>
<accession>A0A7J7LA93</accession>
<keyword evidence="2" id="KW-1185">Reference proteome</keyword>
<evidence type="ECO:0000313" key="1">
    <source>
        <dbReference type="EMBL" id="KAF6139555.1"/>
    </source>
</evidence>
<comment type="caution">
    <text evidence="1">The sequence shown here is derived from an EMBL/GenBank/DDBJ whole genome shotgun (WGS) entry which is preliminary data.</text>
</comment>
<dbReference type="EMBL" id="JACGCM010002464">
    <property type="protein sequence ID" value="KAF6139555.1"/>
    <property type="molecule type" value="Genomic_DNA"/>
</dbReference>
<dbReference type="AlphaFoldDB" id="A0A7J7LA93"/>
<name>A0A7J7LA93_9MAGN</name>